<dbReference type="KEGG" id="edi:EDI_274930"/>
<dbReference type="Gene3D" id="3.40.50.300">
    <property type="entry name" value="P-loop containing nucleotide triphosphate hydrolases"/>
    <property type="match status" value="1"/>
</dbReference>
<organism evidence="3">
    <name type="scientific">Entamoeba dispar (strain ATCC PRA-260 / SAW760)</name>
    <dbReference type="NCBI Taxonomy" id="370354"/>
    <lineage>
        <taxon>Eukaryota</taxon>
        <taxon>Amoebozoa</taxon>
        <taxon>Evosea</taxon>
        <taxon>Archamoebae</taxon>
        <taxon>Mastigamoebida</taxon>
        <taxon>Entamoebidae</taxon>
        <taxon>Entamoeba</taxon>
    </lineage>
</organism>
<dbReference type="eggNOG" id="ENOG502RCDH">
    <property type="taxonomic scope" value="Eukaryota"/>
</dbReference>
<dbReference type="Proteomes" id="UP000008076">
    <property type="component" value="Unassembled WGS sequence"/>
</dbReference>
<feature type="compositionally biased region" description="Acidic residues" evidence="1">
    <location>
        <begin position="467"/>
        <end position="478"/>
    </location>
</feature>
<dbReference type="GeneID" id="5883280"/>
<dbReference type="InterPro" id="IPR027417">
    <property type="entry name" value="P-loop_NTPase"/>
</dbReference>
<sequence>MSKGKYYEFNSSYGFATINYDQNHKILTLNEIKNALQTWTSTKTKPSKIEYLAVSTVTKGDNKHAHVFFKLDETAHSRKRPLINVNNTTYSVFFTAVTEHPEFDGSFMNIIRYLERQAKKHGEEAKFEEFGKRPNTKGRIGGNEIMKALNIPTLKEASAYLQDSSPMWWLNNGKKFRDAWREKHANDKTERIKIKLFPWDENNSLVKNARAWLKIVKSGKVKRTKLLVLLGETRIGKSEFINDLLKDTKVQEFRGRVMFDGKDSLAKYEVRLFDDANLAAMDWFEFKAIVSTNGEKITMNVKYDHADVISLPTIVVLNTENWNLMKEIAKERGDAKWLEENATVLFSKDKLYKQPERRKKSIEELKQIYGDLDPDILSMYSQADDEEVDNEEEYLNSSDSIEEARLLLEQEQPVIDEEPTKRIAVDDHEIYKKFFDVSKNIISQQGKNKYITTQSGKKIKIASRDNSEEEESEDDPEELASRWTGGNF</sequence>
<name>B0EJ18_ENTDS</name>
<accession>B0EJ18</accession>
<keyword evidence="3" id="KW-1185">Reference proteome</keyword>
<gene>
    <name evidence="2" type="ORF">EDI_274930</name>
</gene>
<dbReference type="AlphaFoldDB" id="B0EJ18"/>
<dbReference type="VEuPathDB" id="AmoebaDB:EDI_274930"/>
<reference evidence="3" key="1">
    <citation type="submission" date="2007-12" db="EMBL/GenBank/DDBJ databases">
        <title>Annotation of Entamoeba dispar SAW760.</title>
        <authorList>
            <person name="Lorenzi H."/>
            <person name="Inman J."/>
            <person name="Schobel S."/>
            <person name="Amedeo P."/>
            <person name="Caler E."/>
        </authorList>
    </citation>
    <scope>NUCLEOTIDE SEQUENCE [LARGE SCALE GENOMIC DNA]</scope>
    <source>
        <strain evidence="3">ATCC PRA-260 / SAW760</strain>
    </source>
</reference>
<evidence type="ECO:0000256" key="1">
    <source>
        <dbReference type="SAM" id="MobiDB-lite"/>
    </source>
</evidence>
<proteinExistence type="predicted"/>
<dbReference type="OMA" id="KHANDKT"/>
<feature type="region of interest" description="Disordered" evidence="1">
    <location>
        <begin position="456"/>
        <end position="488"/>
    </location>
</feature>
<evidence type="ECO:0000313" key="3">
    <source>
        <dbReference type="Proteomes" id="UP000008076"/>
    </source>
</evidence>
<protein>
    <submittedName>
        <fullName evidence="2">Uncharacterized protein</fullName>
    </submittedName>
</protein>
<evidence type="ECO:0000313" key="2">
    <source>
        <dbReference type="EMBL" id="EDR25478.1"/>
    </source>
</evidence>
<dbReference type="RefSeq" id="XP_001738205.1">
    <property type="nucleotide sequence ID" value="XM_001738153.1"/>
</dbReference>
<dbReference type="OrthoDB" id="10427798at2759"/>
<dbReference type="EMBL" id="DS549510">
    <property type="protein sequence ID" value="EDR25478.1"/>
    <property type="molecule type" value="Genomic_DNA"/>
</dbReference>